<dbReference type="GeneID" id="100283057"/>
<evidence type="ECO:0008006" key="10">
    <source>
        <dbReference type="Google" id="ProtNLM"/>
    </source>
</evidence>
<proteinExistence type="evidence at protein level"/>
<evidence type="ECO:0000313" key="7">
    <source>
        <dbReference type="EnsemblPlants" id="Zm00001eb379560_P005"/>
    </source>
</evidence>
<evidence type="ECO:0000256" key="4">
    <source>
        <dbReference type="ARBA" id="ARBA00023136"/>
    </source>
</evidence>
<organism evidence="6">
    <name type="scientific">Zea mays</name>
    <name type="common">Maize</name>
    <dbReference type="NCBI Taxonomy" id="4577"/>
    <lineage>
        <taxon>Eukaryota</taxon>
        <taxon>Viridiplantae</taxon>
        <taxon>Streptophyta</taxon>
        <taxon>Embryophyta</taxon>
        <taxon>Tracheophyta</taxon>
        <taxon>Spermatophyta</taxon>
        <taxon>Magnoliopsida</taxon>
        <taxon>Liliopsida</taxon>
        <taxon>Poales</taxon>
        <taxon>Poaceae</taxon>
        <taxon>PACMAD clade</taxon>
        <taxon>Panicoideae</taxon>
        <taxon>Andropogonodae</taxon>
        <taxon>Andropogoneae</taxon>
        <taxon>Tripsacinae</taxon>
        <taxon>Zea</taxon>
    </lineage>
</organism>
<evidence type="ECO:0000256" key="5">
    <source>
        <dbReference type="RuleBase" id="RU004379"/>
    </source>
</evidence>
<feature type="transmembrane region" description="Helical" evidence="5">
    <location>
        <begin position="171"/>
        <end position="190"/>
    </location>
</feature>
<feature type="transmembrane region" description="Helical" evidence="5">
    <location>
        <begin position="140"/>
        <end position="159"/>
    </location>
</feature>
<sequence length="245" mass="26863">MESLFGQSQRRRRAGGSGFESLKRLGHISPAVYLTLCSALAFSALGAYLHILLNVGGALTTVGCVASIAFLISLPASRDQERNRLALLMSAALLQGASVGPLVDLVIDLDSRILVTAFVGTAVAFACFSGAAIIAKRREYLYLGGLLSSGLSILLWLQFATSIFGHTSATFMFELQLYFGLLVFLGYMVFDTQEIIERAHRGDMDYIKHALTLFTDFVAVLVRILVIMMKNAQEKSQDEKKRKKR</sequence>
<dbReference type="RefSeq" id="XP_008658641.2">
    <property type="nucleotide sequence ID" value="XM_008660419.4"/>
</dbReference>
<keyword evidence="9" id="KW-1267">Proteomics identification</keyword>
<reference evidence="7" key="4">
    <citation type="submission" date="2021-05" db="UniProtKB">
        <authorList>
            <consortium name="EnsemblPlants"/>
        </authorList>
    </citation>
    <scope>IDENTIFICATION</scope>
    <source>
        <strain evidence="7">cv. B73</strain>
    </source>
</reference>
<evidence type="ECO:0007829" key="9">
    <source>
        <dbReference type="PeptideAtlas" id="C0HEF5"/>
    </source>
</evidence>
<dbReference type="GO" id="GO:0016020">
    <property type="term" value="C:membrane"/>
    <property type="evidence" value="ECO:0007669"/>
    <property type="project" value="UniProtKB-SubCell"/>
</dbReference>
<gene>
    <name evidence="7" type="primary">LOC100283057</name>
</gene>
<name>C0HEF5_MAIZE</name>
<dbReference type="AlphaFoldDB" id="C0HEF5"/>
<dbReference type="Pfam" id="PF01027">
    <property type="entry name" value="Bax1-I"/>
    <property type="match status" value="1"/>
</dbReference>
<dbReference type="Gramene" id="Zm00001eb379560_T005">
    <property type="protein sequence ID" value="Zm00001eb379560_P005"/>
    <property type="gene ID" value="Zm00001eb379560"/>
</dbReference>
<dbReference type="RefSeq" id="XP_035818164.1">
    <property type="nucleotide sequence ID" value="XM_035962271.1"/>
</dbReference>
<dbReference type="InterPro" id="IPR006214">
    <property type="entry name" value="Bax_inhibitor_1-related"/>
</dbReference>
<keyword evidence="4 5" id="KW-0472">Membrane</keyword>
<feature type="transmembrane region" description="Helical" evidence="5">
    <location>
        <begin position="55"/>
        <end position="74"/>
    </location>
</feature>
<comment type="subcellular location">
    <subcellularLocation>
        <location evidence="1">Membrane</location>
        <topology evidence="1">Multi-pass membrane protein</topology>
    </subcellularLocation>
</comment>
<protein>
    <recommendedName>
        <fullName evidence="10">Bax inhibitor 1</fullName>
    </recommendedName>
</protein>
<evidence type="ECO:0000256" key="1">
    <source>
        <dbReference type="ARBA" id="ARBA00004141"/>
    </source>
</evidence>
<dbReference type="Proteomes" id="UP000007305">
    <property type="component" value="Chromosome 9"/>
</dbReference>
<evidence type="ECO:0000313" key="6">
    <source>
        <dbReference type="EMBL" id="ACN25408.1"/>
    </source>
</evidence>
<feature type="transmembrane region" description="Helical" evidence="5">
    <location>
        <begin position="31"/>
        <end position="49"/>
    </location>
</feature>
<evidence type="ECO:0000313" key="8">
    <source>
        <dbReference type="Proteomes" id="UP000007305"/>
    </source>
</evidence>
<evidence type="ECO:0000256" key="3">
    <source>
        <dbReference type="ARBA" id="ARBA00022989"/>
    </source>
</evidence>
<dbReference type="OrthoDB" id="1277691at2759"/>
<comment type="similarity">
    <text evidence="5">Belongs to the BI1 family.</text>
</comment>
<dbReference type="EnsemblPlants" id="Zm00001eb379560_T005">
    <property type="protein sequence ID" value="Zm00001eb379560_P005"/>
    <property type="gene ID" value="Zm00001eb379560"/>
</dbReference>
<keyword evidence="2 5" id="KW-0812">Transmembrane</keyword>
<accession>C0HEF5</accession>
<feature type="transmembrane region" description="Helical" evidence="5">
    <location>
        <begin position="113"/>
        <end position="133"/>
    </location>
</feature>
<feature type="transmembrane region" description="Helical" evidence="5">
    <location>
        <begin position="86"/>
        <end position="107"/>
    </location>
</feature>
<evidence type="ECO:0000256" key="2">
    <source>
        <dbReference type="ARBA" id="ARBA00022692"/>
    </source>
</evidence>
<keyword evidence="8" id="KW-1185">Reference proteome</keyword>
<dbReference type="EMBL" id="BT060711">
    <property type="protein sequence ID" value="ACN25408.1"/>
    <property type="molecule type" value="mRNA"/>
</dbReference>
<dbReference type="ExpressionAtlas" id="C0HEF5">
    <property type="expression patterns" value="baseline and differential"/>
</dbReference>
<feature type="transmembrane region" description="Helical" evidence="5">
    <location>
        <begin position="210"/>
        <end position="229"/>
    </location>
</feature>
<dbReference type="PANTHER" id="PTHR23291">
    <property type="entry name" value="BAX INHIBITOR-RELATED"/>
    <property type="match status" value="1"/>
</dbReference>
<reference evidence="8" key="2">
    <citation type="journal article" date="2009" name="Science">
        <title>The B73 maize genome: complexity, diversity, and dynamics.</title>
        <authorList>
            <person name="Schnable P.S."/>
            <person name="Ware D."/>
            <person name="Fulton R.S."/>
            <person name="Stein J.C."/>
            <person name="Wei F."/>
            <person name="Pasternak S."/>
            <person name="Liang C."/>
            <person name="Zhang J."/>
            <person name="Fulton L."/>
            <person name="Graves T.A."/>
            <person name="Minx P."/>
            <person name="Reily A.D."/>
            <person name="Courtney L."/>
            <person name="Kruchowski S.S."/>
            <person name="Tomlinson C."/>
            <person name="Strong C."/>
            <person name="Delehaunty K."/>
            <person name="Fronick C."/>
            <person name="Courtney B."/>
            <person name="Rock S.M."/>
            <person name="Belter E."/>
            <person name="Du F."/>
            <person name="Kim K."/>
            <person name="Abbott R.M."/>
            <person name="Cotton M."/>
            <person name="Levy A."/>
            <person name="Marchetto P."/>
            <person name="Ochoa K."/>
            <person name="Jackson S.M."/>
            <person name="Gillam B."/>
            <person name="Chen W."/>
            <person name="Yan L."/>
            <person name="Higginbotham J."/>
            <person name="Cardenas M."/>
            <person name="Waligorski J."/>
            <person name="Applebaum E."/>
            <person name="Phelps L."/>
            <person name="Falcone J."/>
            <person name="Kanchi K."/>
            <person name="Thane T."/>
            <person name="Scimone A."/>
            <person name="Thane N."/>
            <person name="Henke J."/>
            <person name="Wang T."/>
            <person name="Ruppert J."/>
            <person name="Shah N."/>
            <person name="Rotter K."/>
            <person name="Hodges J."/>
            <person name="Ingenthron E."/>
            <person name="Cordes M."/>
            <person name="Kohlberg S."/>
            <person name="Sgro J."/>
            <person name="Delgado B."/>
            <person name="Mead K."/>
            <person name="Chinwalla A."/>
            <person name="Leonard S."/>
            <person name="Crouse K."/>
            <person name="Collura K."/>
            <person name="Kudrna D."/>
            <person name="Currie J."/>
            <person name="He R."/>
            <person name="Angelova A."/>
            <person name="Rajasekar S."/>
            <person name="Mueller T."/>
            <person name="Lomeli R."/>
            <person name="Scara G."/>
            <person name="Ko A."/>
            <person name="Delaney K."/>
            <person name="Wissotski M."/>
            <person name="Lopez G."/>
            <person name="Campos D."/>
            <person name="Braidotti M."/>
            <person name="Ashley E."/>
            <person name="Golser W."/>
            <person name="Kim H."/>
            <person name="Lee S."/>
            <person name="Lin J."/>
            <person name="Dujmic Z."/>
            <person name="Kim W."/>
            <person name="Talag J."/>
            <person name="Zuccolo A."/>
            <person name="Fan C."/>
            <person name="Sebastian A."/>
            <person name="Kramer M."/>
            <person name="Spiegel L."/>
            <person name="Nascimento L."/>
            <person name="Zutavern T."/>
            <person name="Miller B."/>
            <person name="Ambroise C."/>
            <person name="Muller S."/>
            <person name="Spooner W."/>
            <person name="Narechania A."/>
            <person name="Ren L."/>
            <person name="Wei S."/>
            <person name="Kumari S."/>
            <person name="Faga B."/>
            <person name="Levy M.J."/>
            <person name="McMahan L."/>
            <person name="Van Buren P."/>
            <person name="Vaughn M.W."/>
            <person name="Ying K."/>
            <person name="Yeh C.-T."/>
            <person name="Emrich S.J."/>
            <person name="Jia Y."/>
            <person name="Kalyanaraman A."/>
            <person name="Hsia A.-P."/>
            <person name="Barbazuk W.B."/>
            <person name="Baucom R.S."/>
            <person name="Brutnell T.P."/>
            <person name="Carpita N.C."/>
            <person name="Chaparro C."/>
            <person name="Chia J.-M."/>
            <person name="Deragon J.-M."/>
            <person name="Estill J.C."/>
            <person name="Fu Y."/>
            <person name="Jeddeloh J.A."/>
            <person name="Han Y."/>
            <person name="Lee H."/>
            <person name="Li P."/>
            <person name="Lisch D.R."/>
            <person name="Liu S."/>
            <person name="Liu Z."/>
            <person name="Nagel D.H."/>
            <person name="McCann M.C."/>
            <person name="SanMiguel P."/>
            <person name="Myers A.M."/>
            <person name="Nettleton D."/>
            <person name="Nguyen J."/>
            <person name="Penning B.W."/>
            <person name="Ponnala L."/>
            <person name="Schneider K.L."/>
            <person name="Schwartz D.C."/>
            <person name="Sharma A."/>
            <person name="Soderlund C."/>
            <person name="Springer N.M."/>
            <person name="Sun Q."/>
            <person name="Wang H."/>
            <person name="Waterman M."/>
            <person name="Westerman R."/>
            <person name="Wolfgruber T.K."/>
            <person name="Yang L."/>
            <person name="Yu Y."/>
            <person name="Zhang L."/>
            <person name="Zhou S."/>
            <person name="Zhu Q."/>
            <person name="Bennetzen J.L."/>
            <person name="Dawe R.K."/>
            <person name="Jiang J."/>
            <person name="Jiang N."/>
            <person name="Presting G.G."/>
            <person name="Wessler S.R."/>
            <person name="Aluru S."/>
            <person name="Martienssen R.A."/>
            <person name="Clifton S.W."/>
            <person name="McCombie W.R."/>
            <person name="Wing R.A."/>
            <person name="Wilson R.K."/>
        </authorList>
    </citation>
    <scope>NUCLEOTIDE SEQUENCE [LARGE SCALE GENOMIC DNA]</scope>
    <source>
        <strain evidence="8">cv. B73</strain>
    </source>
</reference>
<keyword evidence="3 5" id="KW-1133">Transmembrane helix</keyword>
<reference evidence="6" key="1">
    <citation type="journal article" date="2009" name="PLoS Genet.">
        <title>Sequencing, mapping, and analysis of 27,455 maize full-length cDNAs.</title>
        <authorList>
            <person name="Soderlund C."/>
            <person name="Descour A."/>
            <person name="Kudrna D."/>
            <person name="Bomhoff M."/>
            <person name="Boyd L."/>
            <person name="Currie J."/>
            <person name="Angelova A."/>
            <person name="Collura K."/>
            <person name="Wissotski M."/>
            <person name="Ashley E."/>
            <person name="Morrow D."/>
            <person name="Fernandes J."/>
            <person name="Walbot V."/>
            <person name="Yu Y."/>
        </authorList>
    </citation>
    <scope>NUCLEOTIDE SEQUENCE</scope>
    <source>
        <strain evidence="6">B73</strain>
    </source>
</reference>
<dbReference type="PANTHER" id="PTHR23291:SF86">
    <property type="entry name" value="BAX INHIBITOR 1"/>
    <property type="match status" value="1"/>
</dbReference>
<reference evidence="7" key="3">
    <citation type="submission" date="2019-07" db="EMBL/GenBank/DDBJ databases">
        <authorList>
            <person name="Seetharam A."/>
            <person name="Woodhouse M."/>
            <person name="Cannon E."/>
        </authorList>
    </citation>
    <scope>NUCLEOTIDE SEQUENCE [LARGE SCALE GENOMIC DNA]</scope>
    <source>
        <strain evidence="7">cv. B73</strain>
    </source>
</reference>